<feature type="domain" description="F-box" evidence="1">
    <location>
        <begin position="30"/>
        <end position="73"/>
    </location>
</feature>
<dbReference type="PANTHER" id="PTHR34145:SF8">
    <property type="entry name" value="OS05G0538250 PROTEIN"/>
    <property type="match status" value="1"/>
</dbReference>
<dbReference type="Gene3D" id="3.80.10.10">
    <property type="entry name" value="Ribonuclease Inhibitor"/>
    <property type="match status" value="1"/>
</dbReference>
<dbReference type="PROSITE" id="PS50181">
    <property type="entry name" value="FBOX"/>
    <property type="match status" value="1"/>
</dbReference>
<dbReference type="InterPro" id="IPR001810">
    <property type="entry name" value="F-box_dom"/>
</dbReference>
<reference evidence="3" key="1">
    <citation type="journal article" date="2019" name="Nat. Commun.">
        <title>The genome of broomcorn millet.</title>
        <authorList>
            <person name="Zou C."/>
            <person name="Miki D."/>
            <person name="Li D."/>
            <person name="Tang Q."/>
            <person name="Xiao L."/>
            <person name="Rajput S."/>
            <person name="Deng P."/>
            <person name="Jia W."/>
            <person name="Huang R."/>
            <person name="Zhang M."/>
            <person name="Sun Y."/>
            <person name="Hu J."/>
            <person name="Fu X."/>
            <person name="Schnable P.S."/>
            <person name="Li F."/>
            <person name="Zhang H."/>
            <person name="Feng B."/>
            <person name="Zhu X."/>
            <person name="Liu R."/>
            <person name="Schnable J.C."/>
            <person name="Zhu J.-K."/>
            <person name="Zhang H."/>
        </authorList>
    </citation>
    <scope>NUCLEOTIDE SEQUENCE [LARGE SCALE GENOMIC DNA]</scope>
</reference>
<dbReference type="SUPFAM" id="SSF52047">
    <property type="entry name" value="RNI-like"/>
    <property type="match status" value="1"/>
</dbReference>
<dbReference type="InterPro" id="IPR053772">
    <property type="entry name" value="At1g61320/At1g61330-like"/>
</dbReference>
<organism evidence="2 3">
    <name type="scientific">Panicum miliaceum</name>
    <name type="common">Proso millet</name>
    <name type="synonym">Broomcorn millet</name>
    <dbReference type="NCBI Taxonomy" id="4540"/>
    <lineage>
        <taxon>Eukaryota</taxon>
        <taxon>Viridiplantae</taxon>
        <taxon>Streptophyta</taxon>
        <taxon>Embryophyta</taxon>
        <taxon>Tracheophyta</taxon>
        <taxon>Spermatophyta</taxon>
        <taxon>Magnoliopsida</taxon>
        <taxon>Liliopsida</taxon>
        <taxon>Poales</taxon>
        <taxon>Poaceae</taxon>
        <taxon>PACMAD clade</taxon>
        <taxon>Panicoideae</taxon>
        <taxon>Panicodae</taxon>
        <taxon>Paniceae</taxon>
        <taxon>Panicinae</taxon>
        <taxon>Panicum</taxon>
        <taxon>Panicum sect. Panicum</taxon>
    </lineage>
</organism>
<protein>
    <submittedName>
        <fullName evidence="2">FBD-associated F-box protein</fullName>
    </submittedName>
</protein>
<evidence type="ECO:0000259" key="1">
    <source>
        <dbReference type="PROSITE" id="PS50181"/>
    </source>
</evidence>
<keyword evidence="3" id="KW-1185">Reference proteome</keyword>
<dbReference type="Pfam" id="PF00646">
    <property type="entry name" value="F-box"/>
    <property type="match status" value="1"/>
</dbReference>
<dbReference type="InterPro" id="IPR032675">
    <property type="entry name" value="LRR_dom_sf"/>
</dbReference>
<dbReference type="STRING" id="4540.A0A3L6PHT3"/>
<evidence type="ECO:0000313" key="2">
    <source>
        <dbReference type="EMBL" id="RLM58347.1"/>
    </source>
</evidence>
<dbReference type="SUPFAM" id="SSF81383">
    <property type="entry name" value="F-box domain"/>
    <property type="match status" value="1"/>
</dbReference>
<sequence>MHTEFFGPSSASWQGHISQEEQGLQVLGQQFMLDKLPEDIFDTLFSYLSIEDAARAACVSRGYLRSWRRYPRLLFNNKTLGLNKLGIHLDEDTRALEDEQYREDKIESHFANKINHALENHSGFGMKALILQLFPCHIDASYLDKWLRIAVKPGIEELALELSTLKRRAEYNFPSLLLSNEIGGSTLESLRLTSCAFHPTATLGCNRSLTSLCLTSAHITGEELGQFVSNCISLARLSIYECNYIICFKVPCMLHHLNDFFVAECEMLQVIEIRAPKLSSFVVGDDRIQISLGAEVKHIRIRGSKPNTLCHARAEVPSFMPAVERLIVESSCEKVKTPIMSSKFLLLKYLDISLVDVGTGNLLRRDSVLKDLDKDQLHLRQMPECLHNNLKNVMMTGLALQRA</sequence>
<proteinExistence type="predicted"/>
<comment type="caution">
    <text evidence="2">The sequence shown here is derived from an EMBL/GenBank/DDBJ whole genome shotgun (WGS) entry which is preliminary data.</text>
</comment>
<accession>A0A3L6PHT3</accession>
<gene>
    <name evidence="2" type="ORF">C2845_PM18G08700</name>
</gene>
<dbReference type="OrthoDB" id="673865at2759"/>
<dbReference type="EMBL" id="PQIB02000017">
    <property type="protein sequence ID" value="RLM58347.1"/>
    <property type="molecule type" value="Genomic_DNA"/>
</dbReference>
<dbReference type="AlphaFoldDB" id="A0A3L6PHT3"/>
<dbReference type="Proteomes" id="UP000275267">
    <property type="component" value="Unassembled WGS sequence"/>
</dbReference>
<dbReference type="InterPro" id="IPR055357">
    <property type="entry name" value="LRR_At1g61320_AtMIF1"/>
</dbReference>
<dbReference type="InterPro" id="IPR036047">
    <property type="entry name" value="F-box-like_dom_sf"/>
</dbReference>
<dbReference type="PANTHER" id="PTHR34145">
    <property type="entry name" value="OS02G0105600 PROTEIN"/>
    <property type="match status" value="1"/>
</dbReference>
<name>A0A3L6PHT3_PANMI</name>
<dbReference type="Pfam" id="PF23622">
    <property type="entry name" value="LRR_At1g61320_AtMIF1"/>
    <property type="match status" value="1"/>
</dbReference>
<evidence type="ECO:0000313" key="3">
    <source>
        <dbReference type="Proteomes" id="UP000275267"/>
    </source>
</evidence>